<evidence type="ECO:0000256" key="8">
    <source>
        <dbReference type="ARBA" id="ARBA00023157"/>
    </source>
</evidence>
<proteinExistence type="inferred from homology"/>
<dbReference type="EMBL" id="QJKJ01010820">
    <property type="protein sequence ID" value="RDX72639.1"/>
    <property type="molecule type" value="Genomic_DNA"/>
</dbReference>
<dbReference type="PROSITE" id="PS00131">
    <property type="entry name" value="CARBOXYPEPT_SER_SER"/>
    <property type="match status" value="1"/>
</dbReference>
<evidence type="ECO:0000313" key="13">
    <source>
        <dbReference type="Proteomes" id="UP000257109"/>
    </source>
</evidence>
<evidence type="ECO:0000256" key="2">
    <source>
        <dbReference type="ARBA" id="ARBA00009431"/>
    </source>
</evidence>
<name>A0A371F2Z2_MUCPR</name>
<evidence type="ECO:0000256" key="11">
    <source>
        <dbReference type="RuleBase" id="RU361156"/>
    </source>
</evidence>
<reference evidence="12" key="1">
    <citation type="submission" date="2018-05" db="EMBL/GenBank/DDBJ databases">
        <title>Draft genome of Mucuna pruriens seed.</title>
        <authorList>
            <person name="Nnadi N.E."/>
            <person name="Vos R."/>
            <person name="Hasami M.H."/>
            <person name="Devisetty U.K."/>
            <person name="Aguiy J.C."/>
        </authorList>
    </citation>
    <scope>NUCLEOTIDE SEQUENCE [LARGE SCALE GENOMIC DNA]</scope>
    <source>
        <strain evidence="12">JCA_2017</strain>
    </source>
</reference>
<dbReference type="InterPro" id="IPR018202">
    <property type="entry name" value="Ser_caboxypep_ser_AS"/>
</dbReference>
<keyword evidence="4 11" id="KW-0121">Carboxypeptidase</keyword>
<dbReference type="PANTHER" id="PTHR11802:SF281">
    <property type="entry name" value="CARBOXYPEPTIDASE"/>
    <property type="match status" value="1"/>
</dbReference>
<evidence type="ECO:0000256" key="4">
    <source>
        <dbReference type="ARBA" id="ARBA00022645"/>
    </source>
</evidence>
<gene>
    <name evidence="12" type="primary">SCPL45</name>
    <name evidence="12" type="ORF">CR513_47843</name>
</gene>
<keyword evidence="13" id="KW-1185">Reference proteome</keyword>
<dbReference type="InterPro" id="IPR001563">
    <property type="entry name" value="Peptidase_S10"/>
</dbReference>
<evidence type="ECO:0000256" key="1">
    <source>
        <dbReference type="ARBA" id="ARBA00004613"/>
    </source>
</evidence>
<dbReference type="FunFam" id="3.40.50.11320:FF:000004">
    <property type="entry name" value="Carboxypeptidase"/>
    <property type="match status" value="1"/>
</dbReference>
<dbReference type="GO" id="GO:0006508">
    <property type="term" value="P:proteolysis"/>
    <property type="evidence" value="ECO:0007669"/>
    <property type="project" value="UniProtKB-KW"/>
</dbReference>
<evidence type="ECO:0000256" key="5">
    <source>
        <dbReference type="ARBA" id="ARBA00022670"/>
    </source>
</evidence>
<dbReference type="FunFam" id="3.40.50.1820:FF:000453">
    <property type="entry name" value="Carboxypeptidase"/>
    <property type="match status" value="1"/>
</dbReference>
<keyword evidence="5 11" id="KW-0645">Protease</keyword>
<dbReference type="GO" id="GO:0005576">
    <property type="term" value="C:extracellular region"/>
    <property type="evidence" value="ECO:0007669"/>
    <property type="project" value="UniProtKB-SubCell"/>
</dbReference>
<protein>
    <recommendedName>
        <fullName evidence="11">Carboxypeptidase</fullName>
        <ecNumber evidence="11">3.4.16.-</ecNumber>
    </recommendedName>
</protein>
<dbReference type="Pfam" id="PF00450">
    <property type="entry name" value="Peptidase_S10"/>
    <property type="match status" value="1"/>
</dbReference>
<evidence type="ECO:0000256" key="6">
    <source>
        <dbReference type="ARBA" id="ARBA00022729"/>
    </source>
</evidence>
<sequence>MTMLSHSFTMVATLIIIVLAQTLVGVSSLPEADKISTLPGQPQVKFQQYSGYVAVDDQNQRALFYYFVEAEEDPASKPLVLWLNGGPGCSSIGVGAFAEHGPFRPSDNNVLEKNYYSWNKEANVLYLESPAGVGFSYSRNKSFYALVTDEITARDNLVFLQRWFTKFPEYSNNDFFITGESYAGHYVPQLAQLIVQTKTKFNLKGIAIGNPLLEFNTDFNSRSEFFWSHGLISDSTYEDLTRVCNYSSIRRQIQNDNLRGVCATVSKLLSTEVSNYIDPYDVTLDVCLSSVNQQAYVLNQLQETQKIDVCVGDKTTTYLNRKEVQEALHANLVGVAKWSTCSVVLNYDYQNLEIPTIPILGSLVKSGIRVLVYSGDQDSVIPLIGSRSLVNGLAKEIGVNTTVTYRTWFEEKQVAGWTQVYEDILSYATIRGASHEAPFSQPQRSLVLFKAFLEGKPLPSATCLLDRLIGPTQLWGDWLVQSPPPSGSWRLIGSGCSHYWAWAKWPASTQPLKLLTIGEEVNFPFALCRSDIPCGLSGWLAMLVPVPRPF</sequence>
<dbReference type="Proteomes" id="UP000257109">
    <property type="component" value="Unassembled WGS sequence"/>
</dbReference>
<keyword evidence="7 11" id="KW-0378">Hydrolase</keyword>
<dbReference type="GO" id="GO:0004185">
    <property type="term" value="F:serine-type carboxypeptidase activity"/>
    <property type="evidence" value="ECO:0007669"/>
    <property type="project" value="UniProtKB-UniRule"/>
</dbReference>
<evidence type="ECO:0000256" key="3">
    <source>
        <dbReference type="ARBA" id="ARBA00022525"/>
    </source>
</evidence>
<keyword evidence="6 11" id="KW-0732">Signal</keyword>
<organism evidence="12 13">
    <name type="scientific">Mucuna pruriens</name>
    <name type="common">Velvet bean</name>
    <name type="synonym">Dolichos pruriens</name>
    <dbReference type="NCBI Taxonomy" id="157652"/>
    <lineage>
        <taxon>Eukaryota</taxon>
        <taxon>Viridiplantae</taxon>
        <taxon>Streptophyta</taxon>
        <taxon>Embryophyta</taxon>
        <taxon>Tracheophyta</taxon>
        <taxon>Spermatophyta</taxon>
        <taxon>Magnoliopsida</taxon>
        <taxon>eudicotyledons</taxon>
        <taxon>Gunneridae</taxon>
        <taxon>Pentapetalae</taxon>
        <taxon>rosids</taxon>
        <taxon>fabids</taxon>
        <taxon>Fabales</taxon>
        <taxon>Fabaceae</taxon>
        <taxon>Papilionoideae</taxon>
        <taxon>50 kb inversion clade</taxon>
        <taxon>NPAAA clade</taxon>
        <taxon>indigoferoid/millettioid clade</taxon>
        <taxon>Phaseoleae</taxon>
        <taxon>Mucuna</taxon>
    </lineage>
</organism>
<keyword evidence="8" id="KW-1015">Disulfide bond</keyword>
<dbReference type="GO" id="GO:0005773">
    <property type="term" value="C:vacuole"/>
    <property type="evidence" value="ECO:0007669"/>
    <property type="project" value="TreeGrafter"/>
</dbReference>
<evidence type="ECO:0000313" key="12">
    <source>
        <dbReference type="EMBL" id="RDX72639.1"/>
    </source>
</evidence>
<dbReference type="PROSITE" id="PS00560">
    <property type="entry name" value="CARBOXYPEPT_SER_HIS"/>
    <property type="match status" value="1"/>
</dbReference>
<keyword evidence="9" id="KW-0325">Glycoprotein</keyword>
<feature type="signal peptide" evidence="11">
    <location>
        <begin position="1"/>
        <end position="20"/>
    </location>
</feature>
<dbReference type="EC" id="3.4.16.-" evidence="11"/>
<comment type="similarity">
    <text evidence="2 11">Belongs to the peptidase S10 family.</text>
</comment>
<evidence type="ECO:0000256" key="10">
    <source>
        <dbReference type="ARBA" id="ARBA00037399"/>
    </source>
</evidence>
<dbReference type="InterPro" id="IPR029058">
    <property type="entry name" value="AB_hydrolase_fold"/>
</dbReference>
<dbReference type="PRINTS" id="PR00724">
    <property type="entry name" value="CRBOXYPTASEC"/>
</dbReference>
<comment type="function">
    <text evidence="10">Probable carboxypeptidase.</text>
</comment>
<dbReference type="SUPFAM" id="SSF53474">
    <property type="entry name" value="alpha/beta-Hydrolases"/>
    <property type="match status" value="1"/>
</dbReference>
<dbReference type="OrthoDB" id="443318at2759"/>
<feature type="chain" id="PRO_5016477744" description="Carboxypeptidase" evidence="11">
    <location>
        <begin position="21"/>
        <end position="550"/>
    </location>
</feature>
<evidence type="ECO:0000256" key="9">
    <source>
        <dbReference type="ARBA" id="ARBA00023180"/>
    </source>
</evidence>
<dbReference type="AlphaFoldDB" id="A0A371F2Z2"/>
<dbReference type="PANTHER" id="PTHR11802">
    <property type="entry name" value="SERINE PROTEASE FAMILY S10 SERINE CARBOXYPEPTIDASE"/>
    <property type="match status" value="1"/>
</dbReference>
<keyword evidence="3" id="KW-0964">Secreted</keyword>
<dbReference type="InterPro" id="IPR033124">
    <property type="entry name" value="Ser_caboxypep_his_AS"/>
</dbReference>
<comment type="caution">
    <text evidence="12">The sequence shown here is derived from an EMBL/GenBank/DDBJ whole genome shotgun (WGS) entry which is preliminary data.</text>
</comment>
<comment type="subcellular location">
    <subcellularLocation>
        <location evidence="1">Secreted</location>
    </subcellularLocation>
</comment>
<evidence type="ECO:0000256" key="7">
    <source>
        <dbReference type="ARBA" id="ARBA00022801"/>
    </source>
</evidence>
<dbReference type="Gene3D" id="3.40.50.1820">
    <property type="entry name" value="alpha/beta hydrolase"/>
    <property type="match status" value="1"/>
</dbReference>
<accession>A0A371F2Z2</accession>